<dbReference type="InterPro" id="IPR036728">
    <property type="entry name" value="PBP_GOBP_sf"/>
</dbReference>
<organism evidence="1 2">
    <name type="scientific">Drosophila gunungcola</name>
    <name type="common">fruit fly</name>
    <dbReference type="NCBI Taxonomy" id="103775"/>
    <lineage>
        <taxon>Eukaryota</taxon>
        <taxon>Metazoa</taxon>
        <taxon>Ecdysozoa</taxon>
        <taxon>Arthropoda</taxon>
        <taxon>Hexapoda</taxon>
        <taxon>Insecta</taxon>
        <taxon>Pterygota</taxon>
        <taxon>Neoptera</taxon>
        <taxon>Endopterygota</taxon>
        <taxon>Diptera</taxon>
        <taxon>Brachycera</taxon>
        <taxon>Muscomorpha</taxon>
        <taxon>Ephydroidea</taxon>
        <taxon>Drosophilidae</taxon>
        <taxon>Drosophila</taxon>
        <taxon>Sophophora</taxon>
    </lineage>
</organism>
<name>A0A9P9YKS3_9MUSC</name>
<dbReference type="EMBL" id="JAMKOV010000007">
    <property type="protein sequence ID" value="KAI8038548.1"/>
    <property type="molecule type" value="Genomic_DNA"/>
</dbReference>
<reference evidence="1" key="1">
    <citation type="journal article" date="2023" name="Genome Biol. Evol.">
        <title>Long-read-based Genome Assembly of Drosophila gunungcola Reveals Fewer Chemosensory Genes in Flower-breeding Species.</title>
        <authorList>
            <person name="Negi A."/>
            <person name="Liao B.Y."/>
            <person name="Yeh S.D."/>
        </authorList>
    </citation>
    <scope>NUCLEOTIDE SEQUENCE</scope>
    <source>
        <strain evidence="1">Sukarami</strain>
    </source>
</reference>
<sequence length="149" mass="17148">MDQWTFVTFLFVINVYRTAFVEAGKIKDMCLEQVGLTPEELRARHQTEIPNPNVKCFLKCFLENIGVIAGNKIIPGGFAKVLGPLVTDEAVERMETECHVVEADPNEEDPCEFAWLMSSCYERLTLSDLRQQPGAERRRTKKRRRRRTG</sequence>
<comment type="caution">
    <text evidence="1">The sequence shown here is derived from an EMBL/GenBank/DDBJ whole genome shotgun (WGS) entry which is preliminary data.</text>
</comment>
<gene>
    <name evidence="1" type="ORF">M5D96_008455</name>
</gene>
<dbReference type="AlphaFoldDB" id="A0A9P9YKS3"/>
<keyword evidence="2" id="KW-1185">Reference proteome</keyword>
<dbReference type="SMART" id="SM00708">
    <property type="entry name" value="PhBP"/>
    <property type="match status" value="1"/>
</dbReference>
<proteinExistence type="predicted"/>
<dbReference type="Gene3D" id="1.10.238.20">
    <property type="entry name" value="Pheromone/general odorant binding protein domain"/>
    <property type="match status" value="1"/>
</dbReference>
<dbReference type="Pfam" id="PF01395">
    <property type="entry name" value="PBP_GOBP"/>
    <property type="match status" value="1"/>
</dbReference>
<dbReference type="Proteomes" id="UP001059596">
    <property type="component" value="Unassembled WGS sequence"/>
</dbReference>
<evidence type="ECO:0000313" key="2">
    <source>
        <dbReference type="Proteomes" id="UP001059596"/>
    </source>
</evidence>
<dbReference type="InterPro" id="IPR006170">
    <property type="entry name" value="PBP/GOBP"/>
</dbReference>
<dbReference type="CDD" id="cd23992">
    <property type="entry name" value="PBP_GOBP"/>
    <property type="match status" value="1"/>
</dbReference>
<evidence type="ECO:0000313" key="1">
    <source>
        <dbReference type="EMBL" id="KAI8038548.1"/>
    </source>
</evidence>
<protein>
    <submittedName>
        <fullName evidence="1">Uncharacterized protein</fullName>
    </submittedName>
</protein>
<dbReference type="SUPFAM" id="SSF47565">
    <property type="entry name" value="Insect pheromone/odorant-binding proteins"/>
    <property type="match status" value="1"/>
</dbReference>
<accession>A0A9P9YKS3</accession>
<dbReference type="OrthoDB" id="6595846at2759"/>
<dbReference type="GO" id="GO:0005549">
    <property type="term" value="F:odorant binding"/>
    <property type="evidence" value="ECO:0007669"/>
    <property type="project" value="InterPro"/>
</dbReference>